<dbReference type="HOGENOM" id="CLU_340993_0_0_1"/>
<proteinExistence type="predicted"/>
<dbReference type="GO" id="GO:0072686">
    <property type="term" value="C:mitotic spindle"/>
    <property type="evidence" value="ECO:0007669"/>
    <property type="project" value="TreeGrafter"/>
</dbReference>
<evidence type="ECO:0000256" key="1">
    <source>
        <dbReference type="SAM" id="Coils"/>
    </source>
</evidence>
<dbReference type="VEuPathDB" id="MicrosporidiaDB:EDEG_00607"/>
<evidence type="ECO:0000313" key="3">
    <source>
        <dbReference type="Proteomes" id="UP000003163"/>
    </source>
</evidence>
<protein>
    <submittedName>
        <fullName evidence="2">Uncharacterized protein</fullName>
    </submittedName>
</protein>
<reference evidence="2 3" key="1">
    <citation type="submission" date="2011-08" db="EMBL/GenBank/DDBJ databases">
        <authorList>
            <person name="Liu Z.J."/>
            <person name="Shi F.L."/>
            <person name="Lu J.Q."/>
            <person name="Li M."/>
            <person name="Wang Z.L."/>
        </authorList>
    </citation>
    <scope>NUCLEOTIDE SEQUENCE [LARGE SCALE GENOMIC DNA]</scope>
    <source>
        <strain evidence="2 3">USNM 41457</strain>
    </source>
</reference>
<dbReference type="EMBL" id="AFBI03000007">
    <property type="protein sequence ID" value="EJW05337.1"/>
    <property type="molecule type" value="Genomic_DNA"/>
</dbReference>
<reference evidence="3" key="2">
    <citation type="submission" date="2015-07" db="EMBL/GenBank/DDBJ databases">
        <title>Contrasting host-pathogen interactions and genome evolution in two generalist and specialist microsporidian pathogens of mosquitoes.</title>
        <authorList>
            <consortium name="The Broad Institute Genomics Platform"/>
            <consortium name="The Broad Institute Genome Sequencing Center for Infectious Disease"/>
            <person name="Cuomo C.A."/>
            <person name="Sanscrainte N.D."/>
            <person name="Goldberg J.M."/>
            <person name="Heiman D."/>
            <person name="Young S."/>
            <person name="Zeng Q."/>
            <person name="Becnel J.J."/>
            <person name="Birren B.W."/>
        </authorList>
    </citation>
    <scope>NUCLEOTIDE SEQUENCE [LARGE SCALE GENOMIC DNA]</scope>
    <source>
        <strain evidence="3">USNM 41457</strain>
    </source>
</reference>
<feature type="coiled-coil region" evidence="1">
    <location>
        <begin position="549"/>
        <end position="576"/>
    </location>
</feature>
<dbReference type="PANTHER" id="PTHR12792">
    <property type="entry name" value="EXTRA SPINDLE POLES 1-RELATED"/>
    <property type="match status" value="1"/>
</dbReference>
<organism evidence="2 3">
    <name type="scientific">Edhazardia aedis (strain USNM 41457)</name>
    <name type="common">Microsporidian parasite</name>
    <dbReference type="NCBI Taxonomy" id="1003232"/>
    <lineage>
        <taxon>Eukaryota</taxon>
        <taxon>Fungi</taxon>
        <taxon>Fungi incertae sedis</taxon>
        <taxon>Microsporidia</taxon>
        <taxon>Edhazardia</taxon>
    </lineage>
</organism>
<dbReference type="PANTHER" id="PTHR12792:SF0">
    <property type="entry name" value="SEPARIN"/>
    <property type="match status" value="1"/>
</dbReference>
<dbReference type="InterPro" id="IPR005314">
    <property type="entry name" value="Peptidase_C50"/>
</dbReference>
<dbReference type="AlphaFoldDB" id="J9DVM2"/>
<dbReference type="GO" id="GO:0005634">
    <property type="term" value="C:nucleus"/>
    <property type="evidence" value="ECO:0007669"/>
    <property type="project" value="InterPro"/>
</dbReference>
<dbReference type="InParanoid" id="J9DVM2"/>
<keyword evidence="1" id="KW-0175">Coiled coil</keyword>
<dbReference type="Proteomes" id="UP000003163">
    <property type="component" value="Unassembled WGS sequence"/>
</dbReference>
<evidence type="ECO:0000313" key="2">
    <source>
        <dbReference type="EMBL" id="EJW05337.1"/>
    </source>
</evidence>
<sequence length="832" mass="97908">MTEKTVVSDVLNAFAEKLFDISRFRIGKTENTEFKGCNISTELNYEIIDPKTKKQIQTQTYFFPKDLTQNYAINESSNDSKTKKNIENHLENQNNKNKRNLYNVNKSLLSQIEKEILQLSKSQIINNLNKNYNESSNFTFFLSNFIRAIHFFSMHNFITARKMLQKFISLKLKPSEFLYIYHFISLSHIFTSEYFEARYYIEQALIICKKCDFKDAYTYFLAFYMFLESLNSIVNVNLCNVEFENYLREKFCFILDVITKKCSKVHLLSDEHILNRKSDKVKAGPDNFKKMLKFCCLQKNITQFKNIFTSEKLKNIIITCGAKFNLDSSQYKKLVNLNELSVVNKLNKIPTFLSDFDIKKKSLLVSKWCHIDFQNFATKEKSLLANHKYLLNCLLYGEDCLYREMRLFDFELTTKLSQTSCYSKRSQIEKNTKNEKNMFTYTEQIQKLFEVHKNTAFLSFYTKNENILCLDILDSNQSFVFENLNWSEIMHSFEKLLRDHKVGLKKSAETLEEKRKWWVERFRYDSLIEVLVKTVNAGIISVMENGDLTANLNLQINENNQNLEKIETNKNILVHENCKITTKFKKLCEIDGNLQNSNQSNFLYKSNKNEYSDKKDKNINDDKKINVYITSTRKNSPKHRLNNDKSFCIKDTEYVRSETDPSSSINKFASNISDNNLDLKQITSATNENKLVKLEEFEENFQSEDNHKKTIDSLAQKISKKKIHYYSSKIKKHTVFLICDERTVNFPFELLPLLEDKPVYRIPSIEFLLKKSFESSFKTISDSKSHIKKIKSVSYILDPENNLKNTKNTFTKFFEYLKKNNANNLLISGLVN</sequence>
<gene>
    <name evidence="2" type="ORF">EDEG_00607</name>
</gene>
<dbReference type="GO" id="GO:0004197">
    <property type="term" value="F:cysteine-type endopeptidase activity"/>
    <property type="evidence" value="ECO:0007669"/>
    <property type="project" value="InterPro"/>
</dbReference>
<name>J9DVM2_EDHAE</name>
<accession>J9DVM2</accession>
<dbReference type="GO" id="GO:0006508">
    <property type="term" value="P:proteolysis"/>
    <property type="evidence" value="ECO:0007669"/>
    <property type="project" value="InterPro"/>
</dbReference>
<comment type="caution">
    <text evidence="2">The sequence shown here is derived from an EMBL/GenBank/DDBJ whole genome shotgun (WGS) entry which is preliminary data.</text>
</comment>
<dbReference type="GO" id="GO:0051307">
    <property type="term" value="P:meiotic chromosome separation"/>
    <property type="evidence" value="ECO:0007669"/>
    <property type="project" value="TreeGrafter"/>
</dbReference>
<keyword evidence="3" id="KW-1185">Reference proteome</keyword>
<dbReference type="Pfam" id="PF03568">
    <property type="entry name" value="Separin_C"/>
    <property type="match status" value="1"/>
</dbReference>
<dbReference type="GO" id="GO:0005737">
    <property type="term" value="C:cytoplasm"/>
    <property type="evidence" value="ECO:0007669"/>
    <property type="project" value="TreeGrafter"/>
</dbReference>